<evidence type="ECO:0000256" key="1">
    <source>
        <dbReference type="SAM" id="MobiDB-lite"/>
    </source>
</evidence>
<gene>
    <name evidence="3" type="ORF">OUZ56_025307</name>
    <name evidence="4" type="ORF">OUZ56_025310</name>
</gene>
<evidence type="ECO:0000313" key="5">
    <source>
        <dbReference type="Proteomes" id="UP001234178"/>
    </source>
</evidence>
<feature type="region of interest" description="Disordered" evidence="1">
    <location>
        <begin position="163"/>
        <end position="184"/>
    </location>
</feature>
<dbReference type="EMBL" id="JAOYFB010000004">
    <property type="protein sequence ID" value="KAK4013067.1"/>
    <property type="molecule type" value="Genomic_DNA"/>
</dbReference>
<dbReference type="Pfam" id="PF16064">
    <property type="entry name" value="DUF4806"/>
    <property type="match status" value="1"/>
</dbReference>
<accession>A0ABQ9ZJG8</accession>
<proteinExistence type="predicted"/>
<dbReference type="Proteomes" id="UP001234178">
    <property type="component" value="Unassembled WGS sequence"/>
</dbReference>
<evidence type="ECO:0000313" key="4">
    <source>
        <dbReference type="EMBL" id="KAK4013070.1"/>
    </source>
</evidence>
<protein>
    <recommendedName>
        <fullName evidence="2">DUF4806 domain-containing protein</fullName>
    </recommendedName>
</protein>
<sequence length="184" mass="21052">MSMPSTSQETNGAHLKRKTTLLGLPLKRLSFERQVLRHFANQNRYLRVITKDLADIKAEQRDLWRLLLSKQSLGNIEPNKNGLPLKTKCCGLSAGERLRPTAKGTDGPLLQKGDFQHFEEVLLKPDIRNNLVEILRSFFKKNVEDTVRRTWRKVISNELMQTYTRSGTPKPNSGKEKGLTVLRS</sequence>
<evidence type="ECO:0000259" key="2">
    <source>
        <dbReference type="Pfam" id="PF16064"/>
    </source>
</evidence>
<reference evidence="4 5" key="1">
    <citation type="journal article" date="2023" name="Nucleic Acids Res.">
        <title>The hologenome of Daphnia magna reveals possible DNA methylation and microbiome-mediated evolution of the host genome.</title>
        <authorList>
            <person name="Chaturvedi A."/>
            <person name="Li X."/>
            <person name="Dhandapani V."/>
            <person name="Marshall H."/>
            <person name="Kissane S."/>
            <person name="Cuenca-Cambronero M."/>
            <person name="Asole G."/>
            <person name="Calvet F."/>
            <person name="Ruiz-Romero M."/>
            <person name="Marangio P."/>
            <person name="Guigo R."/>
            <person name="Rago D."/>
            <person name="Mirbahai L."/>
            <person name="Eastwood N."/>
            <person name="Colbourne J.K."/>
            <person name="Zhou J."/>
            <person name="Mallon E."/>
            <person name="Orsini L."/>
        </authorList>
    </citation>
    <scope>NUCLEOTIDE SEQUENCE [LARGE SCALE GENOMIC DNA]</scope>
    <source>
        <strain evidence="4">LRV0_1</strain>
    </source>
</reference>
<feature type="domain" description="DUF4806" evidence="2">
    <location>
        <begin position="103"/>
        <end position="175"/>
    </location>
</feature>
<evidence type="ECO:0000313" key="3">
    <source>
        <dbReference type="EMBL" id="KAK4013067.1"/>
    </source>
</evidence>
<dbReference type="EMBL" id="JAOYFB010000004">
    <property type="protein sequence ID" value="KAK4013070.1"/>
    <property type="molecule type" value="Genomic_DNA"/>
</dbReference>
<comment type="caution">
    <text evidence="4">The sequence shown here is derived from an EMBL/GenBank/DDBJ whole genome shotgun (WGS) entry which is preliminary data.</text>
</comment>
<organism evidence="4 5">
    <name type="scientific">Daphnia magna</name>
    <dbReference type="NCBI Taxonomy" id="35525"/>
    <lineage>
        <taxon>Eukaryota</taxon>
        <taxon>Metazoa</taxon>
        <taxon>Ecdysozoa</taxon>
        <taxon>Arthropoda</taxon>
        <taxon>Crustacea</taxon>
        <taxon>Branchiopoda</taxon>
        <taxon>Diplostraca</taxon>
        <taxon>Cladocera</taxon>
        <taxon>Anomopoda</taxon>
        <taxon>Daphniidae</taxon>
        <taxon>Daphnia</taxon>
    </lineage>
</organism>
<name>A0ABQ9ZJG8_9CRUS</name>
<keyword evidence="5" id="KW-1185">Reference proteome</keyword>
<dbReference type="InterPro" id="IPR032071">
    <property type="entry name" value="DUF4806"/>
</dbReference>